<evidence type="ECO:0000313" key="11">
    <source>
        <dbReference type="Proteomes" id="UP000077315"/>
    </source>
</evidence>
<keyword evidence="5" id="KW-0375">Hydrogen ion transport</keyword>
<dbReference type="OrthoDB" id="1508846at2759"/>
<dbReference type="AlphaFoldDB" id="A0A167JPU6"/>
<dbReference type="EMBL" id="KV441003">
    <property type="protein sequence ID" value="OAD66458.1"/>
    <property type="molecule type" value="Genomic_DNA"/>
</dbReference>
<dbReference type="Pfam" id="PF05493">
    <property type="entry name" value="ATP_synt_H"/>
    <property type="match status" value="1"/>
</dbReference>
<evidence type="ECO:0000256" key="9">
    <source>
        <dbReference type="SAM" id="Phobius"/>
    </source>
</evidence>
<dbReference type="STRING" id="763407.A0A167JPU6"/>
<dbReference type="GO" id="GO:0007035">
    <property type="term" value="P:vacuolar acidification"/>
    <property type="evidence" value="ECO:0007669"/>
    <property type="project" value="TreeGrafter"/>
</dbReference>
<dbReference type="RefSeq" id="XP_018284498.1">
    <property type="nucleotide sequence ID" value="XM_018429851.1"/>
</dbReference>
<dbReference type="FunCoup" id="A0A167JPU6">
    <property type="interactions" value="121"/>
</dbReference>
<sequence length="74" mass="8237">MSGYNILWALLGVVLVSAIVYILTPKGNNQTVIRTIIIMSLVCCYLMWAITYLAQLHPLINPIRVGLRPSGKHT</sequence>
<evidence type="ECO:0000313" key="10">
    <source>
        <dbReference type="EMBL" id="OAD66458.1"/>
    </source>
</evidence>
<keyword evidence="6 9" id="KW-1133">Transmembrane helix</keyword>
<evidence type="ECO:0000256" key="4">
    <source>
        <dbReference type="ARBA" id="ARBA00022692"/>
    </source>
</evidence>
<dbReference type="InParanoid" id="A0A167JPU6"/>
<feature type="transmembrane region" description="Helical" evidence="9">
    <location>
        <begin position="36"/>
        <end position="54"/>
    </location>
</feature>
<name>A0A167JPU6_PHYB8</name>
<evidence type="ECO:0000256" key="6">
    <source>
        <dbReference type="ARBA" id="ARBA00022989"/>
    </source>
</evidence>
<keyword evidence="11" id="KW-1185">Reference proteome</keyword>
<dbReference type="GO" id="GO:0046961">
    <property type="term" value="F:proton-transporting ATPase activity, rotational mechanism"/>
    <property type="evidence" value="ECO:0007669"/>
    <property type="project" value="InterPro"/>
</dbReference>
<dbReference type="GeneID" id="28990757"/>
<protein>
    <submittedName>
        <fullName evidence="10">Uncharacterized protein</fullName>
    </submittedName>
</protein>
<dbReference type="GO" id="GO:0000220">
    <property type="term" value="C:vacuolar proton-transporting V-type ATPase, V0 domain"/>
    <property type="evidence" value="ECO:0007669"/>
    <property type="project" value="TreeGrafter"/>
</dbReference>
<dbReference type="Proteomes" id="UP000077315">
    <property type="component" value="Unassembled WGS sequence"/>
</dbReference>
<comment type="similarity">
    <text evidence="2">Belongs to the V-ATPase e1/e2 subunit family.</text>
</comment>
<evidence type="ECO:0000256" key="3">
    <source>
        <dbReference type="ARBA" id="ARBA00022448"/>
    </source>
</evidence>
<accession>A0A167JPU6</accession>
<comment type="subcellular location">
    <subcellularLocation>
        <location evidence="1">Endomembrane system</location>
        <topology evidence="1">Multi-pass membrane protein</topology>
    </subcellularLocation>
</comment>
<feature type="transmembrane region" description="Helical" evidence="9">
    <location>
        <begin position="6"/>
        <end position="24"/>
    </location>
</feature>
<keyword evidence="4 9" id="KW-0812">Transmembrane</keyword>
<evidence type="ECO:0000256" key="2">
    <source>
        <dbReference type="ARBA" id="ARBA00008328"/>
    </source>
</evidence>
<evidence type="ECO:0000256" key="1">
    <source>
        <dbReference type="ARBA" id="ARBA00004127"/>
    </source>
</evidence>
<organism evidence="10 11">
    <name type="scientific">Phycomyces blakesleeanus (strain ATCC 8743b / DSM 1359 / FGSC 10004 / NBRC 33097 / NRRL 1555)</name>
    <dbReference type="NCBI Taxonomy" id="763407"/>
    <lineage>
        <taxon>Eukaryota</taxon>
        <taxon>Fungi</taxon>
        <taxon>Fungi incertae sedis</taxon>
        <taxon>Mucoromycota</taxon>
        <taxon>Mucoromycotina</taxon>
        <taxon>Mucoromycetes</taxon>
        <taxon>Mucorales</taxon>
        <taxon>Phycomycetaceae</taxon>
        <taxon>Phycomyces</taxon>
    </lineage>
</organism>
<reference evidence="11" key="1">
    <citation type="submission" date="2015-06" db="EMBL/GenBank/DDBJ databases">
        <title>Expansion of signal transduction pathways in fungi by whole-genome duplication.</title>
        <authorList>
            <consortium name="DOE Joint Genome Institute"/>
            <person name="Corrochano L.M."/>
            <person name="Kuo A."/>
            <person name="Marcet-Houben M."/>
            <person name="Polaino S."/>
            <person name="Salamov A."/>
            <person name="Villalobos J.M."/>
            <person name="Alvarez M.I."/>
            <person name="Avalos J."/>
            <person name="Benito E.P."/>
            <person name="Benoit I."/>
            <person name="Burger G."/>
            <person name="Camino L.P."/>
            <person name="Canovas D."/>
            <person name="Cerda-Olmedo E."/>
            <person name="Cheng J.-F."/>
            <person name="Dominguez A."/>
            <person name="Elias M."/>
            <person name="Eslava A.P."/>
            <person name="Glaser F."/>
            <person name="Grimwood J."/>
            <person name="Gutierrez G."/>
            <person name="Heitman J."/>
            <person name="Henrissat B."/>
            <person name="Iturriaga E.A."/>
            <person name="Lang B.F."/>
            <person name="Lavin J.L."/>
            <person name="Lee S."/>
            <person name="Li W."/>
            <person name="Lindquist E."/>
            <person name="Lopez-Garcia S."/>
            <person name="Luque E.M."/>
            <person name="Marcos A.T."/>
            <person name="Martin J."/>
            <person name="McCluskey K."/>
            <person name="Medina H.R."/>
            <person name="Miralles-Duran A."/>
            <person name="Miyazaki A."/>
            <person name="Munoz-Torres E."/>
            <person name="Oguiza J.A."/>
            <person name="Ohm R."/>
            <person name="Olmedo M."/>
            <person name="Orejas M."/>
            <person name="Ortiz-Castellanos L."/>
            <person name="Pisabarro A.G."/>
            <person name="Rodriguez-Romero J."/>
            <person name="Ruiz-Herrera J."/>
            <person name="Ruiz-Vazquez R."/>
            <person name="Sanz C."/>
            <person name="Schackwitz W."/>
            <person name="Schmutz J."/>
            <person name="Shahriari M."/>
            <person name="Shelest E."/>
            <person name="Silva-Franco F."/>
            <person name="Soanes D."/>
            <person name="Syed K."/>
            <person name="Tagua V.G."/>
            <person name="Talbot N.J."/>
            <person name="Thon M."/>
            <person name="De vries R.P."/>
            <person name="Wiebenga A."/>
            <person name="Yadav J.S."/>
            <person name="Braun E.L."/>
            <person name="Baker S."/>
            <person name="Garre V."/>
            <person name="Horwitz B."/>
            <person name="Torres-Martinez S."/>
            <person name="Idnurm A."/>
            <person name="Herrera-Estrella A."/>
            <person name="Gabaldon T."/>
            <person name="Grigoriev I.V."/>
        </authorList>
    </citation>
    <scope>NUCLEOTIDE SEQUENCE [LARGE SCALE GENOMIC DNA]</scope>
    <source>
        <strain evidence="11">NRRL 1555(-)</strain>
    </source>
</reference>
<keyword evidence="3" id="KW-0813">Transport</keyword>
<dbReference type="VEuPathDB" id="FungiDB:PHYBLDRAFT_137317"/>
<keyword evidence="8 9" id="KW-0472">Membrane</keyword>
<evidence type="ECO:0000256" key="7">
    <source>
        <dbReference type="ARBA" id="ARBA00023065"/>
    </source>
</evidence>
<dbReference type="PANTHER" id="PTHR12263">
    <property type="entry name" value="VACUOLAR ATP SYNTHASE SUBUNIT H"/>
    <property type="match status" value="1"/>
</dbReference>
<keyword evidence="7" id="KW-0406">Ion transport</keyword>
<dbReference type="PANTHER" id="PTHR12263:SF0">
    <property type="entry name" value="V-TYPE PROTON ATPASE SUBUNIT"/>
    <property type="match status" value="1"/>
</dbReference>
<gene>
    <name evidence="10" type="ORF">PHYBLDRAFT_137317</name>
</gene>
<dbReference type="GO" id="GO:0012505">
    <property type="term" value="C:endomembrane system"/>
    <property type="evidence" value="ECO:0007669"/>
    <property type="project" value="UniProtKB-SubCell"/>
</dbReference>
<evidence type="ECO:0000256" key="8">
    <source>
        <dbReference type="ARBA" id="ARBA00023136"/>
    </source>
</evidence>
<proteinExistence type="inferred from homology"/>
<dbReference type="InterPro" id="IPR008389">
    <property type="entry name" value="ATPase_V0-cplx_e1/e2_su"/>
</dbReference>
<evidence type="ECO:0000256" key="5">
    <source>
        <dbReference type="ARBA" id="ARBA00022781"/>
    </source>
</evidence>